<dbReference type="Pfam" id="PF13561">
    <property type="entry name" value="adh_short_C2"/>
    <property type="match status" value="1"/>
</dbReference>
<dbReference type="PANTHER" id="PTHR43669:SF3">
    <property type="entry name" value="ALCOHOL DEHYDROGENASE, PUTATIVE (AFU_ORTHOLOGUE AFUA_3G03445)-RELATED"/>
    <property type="match status" value="1"/>
</dbReference>
<dbReference type="CDD" id="cd05233">
    <property type="entry name" value="SDR_c"/>
    <property type="match status" value="1"/>
</dbReference>
<dbReference type="GO" id="GO:0016491">
    <property type="term" value="F:oxidoreductase activity"/>
    <property type="evidence" value="ECO:0007669"/>
    <property type="project" value="UniProtKB-KW"/>
</dbReference>
<evidence type="ECO:0000256" key="3">
    <source>
        <dbReference type="SAM" id="MobiDB-lite"/>
    </source>
</evidence>
<evidence type="ECO:0000256" key="1">
    <source>
        <dbReference type="ARBA" id="ARBA00006484"/>
    </source>
</evidence>
<evidence type="ECO:0000256" key="2">
    <source>
        <dbReference type="ARBA" id="ARBA00023002"/>
    </source>
</evidence>
<dbReference type="PANTHER" id="PTHR43669">
    <property type="entry name" value="5-KETO-D-GLUCONATE 5-REDUCTASE"/>
    <property type="match status" value="1"/>
</dbReference>
<name>A0ABW0ZRJ7_9ACTN</name>
<protein>
    <submittedName>
        <fullName evidence="4">SDR family NAD(P)-dependent oxidoreductase</fullName>
        <ecNumber evidence="4">1.1.1.-</ecNumber>
    </submittedName>
</protein>
<keyword evidence="2 4" id="KW-0560">Oxidoreductase</keyword>
<evidence type="ECO:0000313" key="4">
    <source>
        <dbReference type="EMBL" id="MFC5745018.1"/>
    </source>
</evidence>
<dbReference type="SUPFAM" id="SSF51735">
    <property type="entry name" value="NAD(P)-binding Rossmann-fold domains"/>
    <property type="match status" value="1"/>
</dbReference>
<dbReference type="InterPro" id="IPR036291">
    <property type="entry name" value="NAD(P)-bd_dom_sf"/>
</dbReference>
<comment type="similarity">
    <text evidence="1">Belongs to the short-chain dehydrogenases/reductases (SDR) family.</text>
</comment>
<dbReference type="InterPro" id="IPR002347">
    <property type="entry name" value="SDR_fam"/>
</dbReference>
<dbReference type="RefSeq" id="WP_378280642.1">
    <property type="nucleotide sequence ID" value="NZ_JBHSON010000005.1"/>
</dbReference>
<gene>
    <name evidence="4" type="ORF">ACFPZN_05255</name>
</gene>
<dbReference type="EMBL" id="JBHSON010000005">
    <property type="protein sequence ID" value="MFC5745018.1"/>
    <property type="molecule type" value="Genomic_DNA"/>
</dbReference>
<dbReference type="Gene3D" id="3.40.50.720">
    <property type="entry name" value="NAD(P)-binding Rossmann-like Domain"/>
    <property type="match status" value="1"/>
</dbReference>
<sequence>MLQRKTAVIYGAGGSVGRAVARAFAENGACVHLAGRNHSAVQALADELTGSGLSASAAALDVTDAVATGEHARSVVDVDGRIDIAFTAVTYDEVQGTPLHELPVDDVERTLSVAARSHMHTVQAVAPHMIKQRDGVVQTMVGYGPPHPLMGSTALAWQLVEAMYRQYAVELGPSGVRVQWFRTGGFRESIVDAPDYGSTYAGDTSTPELLASLDEATALGRVPSVNDAGSFAAFAASAAGRSLTAAGFNMTSGAVSDKTTRPGTARRQGKCGLVISSWRAETAARHWRRPSSAASPGRSPARPVSARAAPAKTMPPSMRSTSRTHRPVNADLPRPTAPEVTTRDRRAAGLVPLRAVLSDRPQNPCLPGP</sequence>
<accession>A0ABW0ZRJ7</accession>
<reference evidence="5" key="1">
    <citation type="journal article" date="2019" name="Int. J. Syst. Evol. Microbiol.">
        <title>The Global Catalogue of Microorganisms (GCM) 10K type strain sequencing project: providing services to taxonomists for standard genome sequencing and annotation.</title>
        <authorList>
            <consortium name="The Broad Institute Genomics Platform"/>
            <consortium name="The Broad Institute Genome Sequencing Center for Infectious Disease"/>
            <person name="Wu L."/>
            <person name="Ma J."/>
        </authorList>
    </citation>
    <scope>NUCLEOTIDE SEQUENCE [LARGE SCALE GENOMIC DNA]</scope>
    <source>
        <strain evidence="5">KCTC 42087</strain>
    </source>
</reference>
<keyword evidence="5" id="KW-1185">Reference proteome</keyword>
<proteinExistence type="inferred from homology"/>
<comment type="caution">
    <text evidence="4">The sequence shown here is derived from an EMBL/GenBank/DDBJ whole genome shotgun (WGS) entry which is preliminary data.</text>
</comment>
<feature type="compositionally biased region" description="Low complexity" evidence="3">
    <location>
        <begin position="290"/>
        <end position="311"/>
    </location>
</feature>
<dbReference type="EC" id="1.1.1.-" evidence="4"/>
<dbReference type="Proteomes" id="UP001596074">
    <property type="component" value="Unassembled WGS sequence"/>
</dbReference>
<evidence type="ECO:0000313" key="5">
    <source>
        <dbReference type="Proteomes" id="UP001596074"/>
    </source>
</evidence>
<organism evidence="4 5">
    <name type="scientific">Actinomadura rugatobispora</name>
    <dbReference type="NCBI Taxonomy" id="1994"/>
    <lineage>
        <taxon>Bacteria</taxon>
        <taxon>Bacillati</taxon>
        <taxon>Actinomycetota</taxon>
        <taxon>Actinomycetes</taxon>
        <taxon>Streptosporangiales</taxon>
        <taxon>Thermomonosporaceae</taxon>
        <taxon>Actinomadura</taxon>
    </lineage>
</organism>
<feature type="region of interest" description="Disordered" evidence="3">
    <location>
        <begin position="284"/>
        <end position="369"/>
    </location>
</feature>